<name>A0ABQ1RPK9_9BURK</name>
<dbReference type="EMBL" id="BMEG01000004">
    <property type="protein sequence ID" value="GGD73929.1"/>
    <property type="molecule type" value="Genomic_DNA"/>
</dbReference>
<evidence type="ECO:0000313" key="2">
    <source>
        <dbReference type="EMBL" id="GGD73929.1"/>
    </source>
</evidence>
<organism evidence="2 3">
    <name type="scientific">Caballeronia grimmiae</name>
    <dbReference type="NCBI Taxonomy" id="1071679"/>
    <lineage>
        <taxon>Bacteria</taxon>
        <taxon>Pseudomonadati</taxon>
        <taxon>Pseudomonadota</taxon>
        <taxon>Betaproteobacteria</taxon>
        <taxon>Burkholderiales</taxon>
        <taxon>Burkholderiaceae</taxon>
        <taxon>Caballeronia</taxon>
    </lineage>
</organism>
<protein>
    <recommendedName>
        <fullName evidence="1">MEDS domain-containing protein</fullName>
    </recommendedName>
</protein>
<dbReference type="Proteomes" id="UP000597138">
    <property type="component" value="Unassembled WGS sequence"/>
</dbReference>
<gene>
    <name evidence="2" type="ORF">GCM10010985_30460</name>
</gene>
<sequence length="197" mass="21956">MNPFFKEAVDNGEKNMHIINPALMADHRARLTASGINAAHCEACGQLALVSWGDAYLDEEGAFNKDRMLSAVDRLTGTGRDAGFSRLRIMGNMDWVFDDPQAALNLIEYEAEVNEVLERNRQPAICVYDMAKLSGAMLMDLLRTHPLTLINGVVQENPFFTPPSDMIGELNRRRSLEGSRIDEPRGNWSEFVAGNGR</sequence>
<dbReference type="InterPro" id="IPR025847">
    <property type="entry name" value="MEDS_domain"/>
</dbReference>
<evidence type="ECO:0000313" key="3">
    <source>
        <dbReference type="Proteomes" id="UP000597138"/>
    </source>
</evidence>
<dbReference type="Pfam" id="PF14417">
    <property type="entry name" value="MEDS"/>
    <property type="match status" value="1"/>
</dbReference>
<accession>A0ABQ1RPK9</accession>
<reference evidence="3" key="1">
    <citation type="journal article" date="2019" name="Int. J. Syst. Evol. Microbiol.">
        <title>The Global Catalogue of Microorganisms (GCM) 10K type strain sequencing project: providing services to taxonomists for standard genome sequencing and annotation.</title>
        <authorList>
            <consortium name="The Broad Institute Genomics Platform"/>
            <consortium name="The Broad Institute Genome Sequencing Center for Infectious Disease"/>
            <person name="Wu L."/>
            <person name="Ma J."/>
        </authorList>
    </citation>
    <scope>NUCLEOTIDE SEQUENCE [LARGE SCALE GENOMIC DNA]</scope>
    <source>
        <strain evidence="3">CGMCC 1.11013</strain>
    </source>
</reference>
<keyword evidence="3" id="KW-1185">Reference proteome</keyword>
<feature type="domain" description="MEDS" evidence="1">
    <location>
        <begin position="2"/>
        <end position="146"/>
    </location>
</feature>
<proteinExistence type="predicted"/>
<dbReference type="RefSeq" id="WP_075583119.1">
    <property type="nucleotide sequence ID" value="NZ_BMEG01000004.1"/>
</dbReference>
<comment type="caution">
    <text evidence="2">The sequence shown here is derived from an EMBL/GenBank/DDBJ whole genome shotgun (WGS) entry which is preliminary data.</text>
</comment>
<evidence type="ECO:0000259" key="1">
    <source>
        <dbReference type="Pfam" id="PF14417"/>
    </source>
</evidence>